<sequence length="131" mass="14293">MRPEGLEAIKAHPFKLPSFPASKPPSLEPPGPFCIFVVNKSFWISVCGESNNGKAQIKIEPMAIGKTLDEAKQITKKSVAESLDGLPKEKMHCSNLGARVQKYASERWIKLMLGAVIVIVAAKYILGFLGI</sequence>
<comment type="caution">
    <text evidence="3">The sequence shown here is derived from an EMBL/GenBank/DDBJ whole genome shotgun (WGS) entry which is preliminary data.</text>
</comment>
<dbReference type="EMBL" id="BART01014195">
    <property type="protein sequence ID" value="GAG85974.1"/>
    <property type="molecule type" value="Genomic_DNA"/>
</dbReference>
<evidence type="ECO:0000259" key="2">
    <source>
        <dbReference type="Pfam" id="PF01592"/>
    </source>
</evidence>
<keyword evidence="1" id="KW-1133">Transmembrane helix</keyword>
<dbReference type="InterPro" id="IPR002871">
    <property type="entry name" value="NIF_FeS_clus_asmbl_NifU_N"/>
</dbReference>
<dbReference type="GO" id="GO:0005506">
    <property type="term" value="F:iron ion binding"/>
    <property type="evidence" value="ECO:0007669"/>
    <property type="project" value="InterPro"/>
</dbReference>
<gene>
    <name evidence="3" type="ORF">S01H4_28506</name>
</gene>
<dbReference type="SUPFAM" id="SSF82649">
    <property type="entry name" value="SufE/NifU"/>
    <property type="match status" value="1"/>
</dbReference>
<feature type="domain" description="NIF system FeS cluster assembly NifU N-terminal" evidence="2">
    <location>
        <begin position="62"/>
        <end position="104"/>
    </location>
</feature>
<accession>X1ASY2</accession>
<feature type="transmembrane region" description="Helical" evidence="1">
    <location>
        <begin position="108"/>
        <end position="129"/>
    </location>
</feature>
<dbReference type="GO" id="GO:0051536">
    <property type="term" value="F:iron-sulfur cluster binding"/>
    <property type="evidence" value="ECO:0007669"/>
    <property type="project" value="InterPro"/>
</dbReference>
<name>X1ASY2_9ZZZZ</name>
<evidence type="ECO:0000313" key="3">
    <source>
        <dbReference type="EMBL" id="GAG85974.1"/>
    </source>
</evidence>
<dbReference type="Gene3D" id="3.90.1010.10">
    <property type="match status" value="1"/>
</dbReference>
<reference evidence="3" key="1">
    <citation type="journal article" date="2014" name="Front. Microbiol.">
        <title>High frequency of phylogenetically diverse reductive dehalogenase-homologous genes in deep subseafloor sedimentary metagenomes.</title>
        <authorList>
            <person name="Kawai M."/>
            <person name="Futagami T."/>
            <person name="Toyoda A."/>
            <person name="Takaki Y."/>
            <person name="Nishi S."/>
            <person name="Hori S."/>
            <person name="Arai W."/>
            <person name="Tsubouchi T."/>
            <person name="Morono Y."/>
            <person name="Uchiyama I."/>
            <person name="Ito T."/>
            <person name="Fujiyama A."/>
            <person name="Inagaki F."/>
            <person name="Takami H."/>
        </authorList>
    </citation>
    <scope>NUCLEOTIDE SEQUENCE</scope>
    <source>
        <strain evidence="3">Expedition CK06-06</strain>
    </source>
</reference>
<dbReference type="GO" id="GO:0016226">
    <property type="term" value="P:iron-sulfur cluster assembly"/>
    <property type="evidence" value="ECO:0007669"/>
    <property type="project" value="InterPro"/>
</dbReference>
<keyword evidence="1" id="KW-0472">Membrane</keyword>
<organism evidence="3">
    <name type="scientific">marine sediment metagenome</name>
    <dbReference type="NCBI Taxonomy" id="412755"/>
    <lineage>
        <taxon>unclassified sequences</taxon>
        <taxon>metagenomes</taxon>
        <taxon>ecological metagenomes</taxon>
    </lineage>
</organism>
<evidence type="ECO:0000256" key="1">
    <source>
        <dbReference type="SAM" id="Phobius"/>
    </source>
</evidence>
<dbReference type="AlphaFoldDB" id="X1ASY2"/>
<keyword evidence="1" id="KW-0812">Transmembrane</keyword>
<protein>
    <recommendedName>
        <fullName evidence="2">NIF system FeS cluster assembly NifU N-terminal domain-containing protein</fullName>
    </recommendedName>
</protein>
<dbReference type="Pfam" id="PF01592">
    <property type="entry name" value="NifU_N"/>
    <property type="match status" value="1"/>
</dbReference>
<proteinExistence type="predicted"/>